<sequence length="449" mass="50234">MKPDLSGYSSRMVVKGEEEKKRIRSQAAQRPVKRVSAKSSTKERFQSDTESMTPGHARQATNLPQACIHDLLNETNVYRTALAANFVEGYFPMTKKVDTRLAGIVDAWCAPANAPMQLANDALMLLHFGGAIGNHQVSMGGLRKYASALRSLRQELSHKEHQSVGAFCAAQALLSCELYSISSGLETWEKHILGIKAVFQASKYLDGHTEYIAGLAKYLCHVALMYALVKRKAVALSQDSFPDAMHVGRIGTLDKLTRLAIRLSKLLETVDSLCAACKDERISMRLKTFSQLQAVEKGLNLLSEQFECNIDGRSKIEVPNVSSHGDTRSHTAVLVFTFHRILRLLVSTSQWRLLRSNGQSARKERLASNESVEMLLDAMHYLVATAGGHVAKAQAIRAPVFFALRWYQHSEQHKASQRWRELETNFRAQFHYLSWDALLPFSFAALAWL</sequence>
<accession>A0A6A6BUB1</accession>
<dbReference type="InterPro" id="IPR053178">
    <property type="entry name" value="Osmoadaptation_assoc"/>
</dbReference>
<dbReference type="PANTHER" id="PTHR38111">
    <property type="entry name" value="ZN(2)-C6 FUNGAL-TYPE DOMAIN-CONTAINING PROTEIN-RELATED"/>
    <property type="match status" value="1"/>
</dbReference>
<dbReference type="EMBL" id="ML993674">
    <property type="protein sequence ID" value="KAF2158394.1"/>
    <property type="molecule type" value="Genomic_DNA"/>
</dbReference>
<dbReference type="RefSeq" id="XP_033659283.1">
    <property type="nucleotide sequence ID" value="XM_033810193.1"/>
</dbReference>
<dbReference type="GeneID" id="54563465"/>
<feature type="region of interest" description="Disordered" evidence="1">
    <location>
        <begin position="1"/>
        <end position="57"/>
    </location>
</feature>
<protein>
    <submittedName>
        <fullName evidence="2">Uncharacterized protein</fullName>
    </submittedName>
</protein>
<proteinExistence type="predicted"/>
<evidence type="ECO:0000313" key="2">
    <source>
        <dbReference type="EMBL" id="KAF2158394.1"/>
    </source>
</evidence>
<name>A0A6A6BUB1_ZASCE</name>
<gene>
    <name evidence="2" type="ORF">M409DRAFT_31090</name>
</gene>
<dbReference type="OrthoDB" id="3858172at2759"/>
<evidence type="ECO:0000256" key="1">
    <source>
        <dbReference type="SAM" id="MobiDB-lite"/>
    </source>
</evidence>
<evidence type="ECO:0000313" key="3">
    <source>
        <dbReference type="Proteomes" id="UP000799537"/>
    </source>
</evidence>
<organism evidence="2 3">
    <name type="scientific">Zasmidium cellare ATCC 36951</name>
    <dbReference type="NCBI Taxonomy" id="1080233"/>
    <lineage>
        <taxon>Eukaryota</taxon>
        <taxon>Fungi</taxon>
        <taxon>Dikarya</taxon>
        <taxon>Ascomycota</taxon>
        <taxon>Pezizomycotina</taxon>
        <taxon>Dothideomycetes</taxon>
        <taxon>Dothideomycetidae</taxon>
        <taxon>Mycosphaerellales</taxon>
        <taxon>Mycosphaerellaceae</taxon>
        <taxon>Zasmidium</taxon>
    </lineage>
</organism>
<dbReference type="AlphaFoldDB" id="A0A6A6BUB1"/>
<reference evidence="2" key="1">
    <citation type="journal article" date="2020" name="Stud. Mycol.">
        <title>101 Dothideomycetes genomes: a test case for predicting lifestyles and emergence of pathogens.</title>
        <authorList>
            <person name="Haridas S."/>
            <person name="Albert R."/>
            <person name="Binder M."/>
            <person name="Bloem J."/>
            <person name="Labutti K."/>
            <person name="Salamov A."/>
            <person name="Andreopoulos B."/>
            <person name="Baker S."/>
            <person name="Barry K."/>
            <person name="Bills G."/>
            <person name="Bluhm B."/>
            <person name="Cannon C."/>
            <person name="Castanera R."/>
            <person name="Culley D."/>
            <person name="Daum C."/>
            <person name="Ezra D."/>
            <person name="Gonzalez J."/>
            <person name="Henrissat B."/>
            <person name="Kuo A."/>
            <person name="Liang C."/>
            <person name="Lipzen A."/>
            <person name="Lutzoni F."/>
            <person name="Magnuson J."/>
            <person name="Mondo S."/>
            <person name="Nolan M."/>
            <person name="Ohm R."/>
            <person name="Pangilinan J."/>
            <person name="Park H.-J."/>
            <person name="Ramirez L."/>
            <person name="Alfaro M."/>
            <person name="Sun H."/>
            <person name="Tritt A."/>
            <person name="Yoshinaga Y."/>
            <person name="Zwiers L.-H."/>
            <person name="Turgeon B."/>
            <person name="Goodwin S."/>
            <person name="Spatafora J."/>
            <person name="Crous P."/>
            <person name="Grigoriev I."/>
        </authorList>
    </citation>
    <scope>NUCLEOTIDE SEQUENCE</scope>
    <source>
        <strain evidence="2">ATCC 36951</strain>
    </source>
</reference>
<keyword evidence="3" id="KW-1185">Reference proteome</keyword>
<dbReference type="Proteomes" id="UP000799537">
    <property type="component" value="Unassembled WGS sequence"/>
</dbReference>